<evidence type="ECO:0000256" key="3">
    <source>
        <dbReference type="ARBA" id="ARBA00022771"/>
    </source>
</evidence>
<dbReference type="PANTHER" id="PTHR46481">
    <property type="entry name" value="ZINC FINGER BED DOMAIN-CONTAINING PROTEIN 4"/>
    <property type="match status" value="1"/>
</dbReference>
<reference evidence="11" key="1">
    <citation type="journal article" date="2024" name="IScience">
        <title>Strigolactones Initiate the Formation of Haustorium-like Structures in Castilleja.</title>
        <authorList>
            <person name="Buerger M."/>
            <person name="Peterson D."/>
            <person name="Chory J."/>
        </authorList>
    </citation>
    <scope>NUCLEOTIDE SEQUENCE [LARGE SCALE GENOMIC DNA]</scope>
</reference>
<dbReference type="InterPro" id="IPR008906">
    <property type="entry name" value="HATC_C_dom"/>
</dbReference>
<evidence type="ECO:0000256" key="1">
    <source>
        <dbReference type="ARBA" id="ARBA00004123"/>
    </source>
</evidence>
<dbReference type="PANTHER" id="PTHR46481:SF10">
    <property type="entry name" value="ZINC FINGER BED DOMAIN-CONTAINING PROTEIN 39"/>
    <property type="match status" value="1"/>
</dbReference>
<keyword evidence="11" id="KW-1185">Reference proteome</keyword>
<keyword evidence="4" id="KW-0862">Zinc</keyword>
<comment type="subcellular location">
    <subcellularLocation>
        <location evidence="1">Nucleus</location>
    </subcellularLocation>
</comment>
<dbReference type="Proteomes" id="UP001632038">
    <property type="component" value="Unassembled WGS sequence"/>
</dbReference>
<dbReference type="GO" id="GO:0008270">
    <property type="term" value="F:zinc ion binding"/>
    <property type="evidence" value="ECO:0007669"/>
    <property type="project" value="UniProtKB-KW"/>
</dbReference>
<evidence type="ECO:0000256" key="7">
    <source>
        <dbReference type="SAM" id="MobiDB-lite"/>
    </source>
</evidence>
<evidence type="ECO:0000256" key="6">
    <source>
        <dbReference type="ARBA" id="ARBA00023242"/>
    </source>
</evidence>
<evidence type="ECO:0000256" key="2">
    <source>
        <dbReference type="ARBA" id="ARBA00022723"/>
    </source>
</evidence>
<evidence type="ECO:0008006" key="12">
    <source>
        <dbReference type="Google" id="ProtNLM"/>
    </source>
</evidence>
<proteinExistence type="predicted"/>
<comment type="caution">
    <text evidence="10">The sequence shown here is derived from an EMBL/GenBank/DDBJ whole genome shotgun (WGS) entry which is preliminary data.</text>
</comment>
<dbReference type="InterPro" id="IPR052035">
    <property type="entry name" value="ZnF_BED_domain_contain"/>
</dbReference>
<organism evidence="10 11">
    <name type="scientific">Castilleja foliolosa</name>
    <dbReference type="NCBI Taxonomy" id="1961234"/>
    <lineage>
        <taxon>Eukaryota</taxon>
        <taxon>Viridiplantae</taxon>
        <taxon>Streptophyta</taxon>
        <taxon>Embryophyta</taxon>
        <taxon>Tracheophyta</taxon>
        <taxon>Spermatophyta</taxon>
        <taxon>Magnoliopsida</taxon>
        <taxon>eudicotyledons</taxon>
        <taxon>Gunneridae</taxon>
        <taxon>Pentapetalae</taxon>
        <taxon>asterids</taxon>
        <taxon>lamiids</taxon>
        <taxon>Lamiales</taxon>
        <taxon>Orobanchaceae</taxon>
        <taxon>Pedicularideae</taxon>
        <taxon>Castillejinae</taxon>
        <taxon>Castilleja</taxon>
    </lineage>
</organism>
<dbReference type="InterPro" id="IPR025525">
    <property type="entry name" value="hAT-like_transposase_RNase-H"/>
</dbReference>
<evidence type="ECO:0000313" key="11">
    <source>
        <dbReference type="Proteomes" id="UP001632038"/>
    </source>
</evidence>
<dbReference type="GO" id="GO:0003677">
    <property type="term" value="F:DNA binding"/>
    <property type="evidence" value="ECO:0007669"/>
    <property type="project" value="UniProtKB-KW"/>
</dbReference>
<sequence length="578" mass="66115">MDSSSSNMESDDEEQMLVHNDEGKLRSKKIDPKISRELLAAAVIKHDLPVSFVELDGIRTWLKYITPDDPYISKNSLTSEIKKTHSEERQKIRRFFASMKSGICLTCDIWTVNTKEKYICLSGQFVDDNWKLINKILGFDVLPYPEFDSEVALRIMGFMGEWGIDKKVFSLTLDECARANPTKDFIKKHRGSHGVSLLCEGEFFDIPCLAHTLDTIGQEGLKSIDLILCKIRETVEIVKSSENRVTMYDGVCLDVPNRWDSTCLMLCSVIKHRRIFSVLRLHEKEFESSPSEEEWDRAEKICEFLELLYETASCISGCVHPTSNLHFMQVWKIGVMLVENLSNEDAVISDAFRRMKEKFDEYWNQYSIVLACGAVLDPRIKLSMLDFFYSKIESDPIKCKEMICLVKTKLFMIFEHYGNIATEPRTSQPKPSFVKHSPRQMQNGGASKDKRKRIFDEITAYESQVVGKAENFQLVRYLEDPKLKFSNDVALDVLEYWKNHAHIYPDLAIMARAVLAIPITTSASESIFSVGANVLSKYRGYTLPSTVRDLVCTRNWLHGYAIDNEQSAVNKATLPAKG</sequence>
<evidence type="ECO:0000313" key="10">
    <source>
        <dbReference type="EMBL" id="KAL3651418.1"/>
    </source>
</evidence>
<feature type="domain" description="HAT C-terminal dimerisation" evidence="8">
    <location>
        <begin position="474"/>
        <end position="557"/>
    </location>
</feature>
<dbReference type="InterPro" id="IPR012337">
    <property type="entry name" value="RNaseH-like_sf"/>
</dbReference>
<protein>
    <recommendedName>
        <fullName evidence="12">Transposase</fullName>
    </recommendedName>
</protein>
<gene>
    <name evidence="10" type="ORF">CASFOL_004420</name>
</gene>
<keyword evidence="5" id="KW-0238">DNA-binding</keyword>
<dbReference type="AlphaFoldDB" id="A0ABD3EAD8"/>
<feature type="region of interest" description="Disordered" evidence="7">
    <location>
        <begin position="1"/>
        <end position="24"/>
    </location>
</feature>
<dbReference type="Pfam" id="PF14372">
    <property type="entry name" value="hAT-like_RNase-H"/>
    <property type="match status" value="1"/>
</dbReference>
<feature type="region of interest" description="Disordered" evidence="7">
    <location>
        <begin position="424"/>
        <end position="446"/>
    </location>
</feature>
<evidence type="ECO:0000259" key="8">
    <source>
        <dbReference type="Pfam" id="PF05699"/>
    </source>
</evidence>
<feature type="domain" description="hAT-like transposase RNase-H fold" evidence="9">
    <location>
        <begin position="316"/>
        <end position="417"/>
    </location>
</feature>
<evidence type="ECO:0000256" key="5">
    <source>
        <dbReference type="ARBA" id="ARBA00023125"/>
    </source>
</evidence>
<dbReference type="Pfam" id="PF05699">
    <property type="entry name" value="Dimer_Tnp_hAT"/>
    <property type="match status" value="1"/>
</dbReference>
<dbReference type="SUPFAM" id="SSF53098">
    <property type="entry name" value="Ribonuclease H-like"/>
    <property type="match status" value="1"/>
</dbReference>
<keyword evidence="2" id="KW-0479">Metal-binding</keyword>
<accession>A0ABD3EAD8</accession>
<keyword evidence="3" id="KW-0863">Zinc-finger</keyword>
<dbReference type="EMBL" id="JAVIJP010000006">
    <property type="protein sequence ID" value="KAL3651418.1"/>
    <property type="molecule type" value="Genomic_DNA"/>
</dbReference>
<evidence type="ECO:0000256" key="4">
    <source>
        <dbReference type="ARBA" id="ARBA00022833"/>
    </source>
</evidence>
<keyword evidence="6" id="KW-0539">Nucleus</keyword>
<name>A0ABD3EAD8_9LAMI</name>
<evidence type="ECO:0000259" key="9">
    <source>
        <dbReference type="Pfam" id="PF14372"/>
    </source>
</evidence>
<dbReference type="GO" id="GO:0005634">
    <property type="term" value="C:nucleus"/>
    <property type="evidence" value="ECO:0007669"/>
    <property type="project" value="UniProtKB-SubCell"/>
</dbReference>